<dbReference type="InterPro" id="IPR036279">
    <property type="entry name" value="5-3_exonuclease_C_sf"/>
</dbReference>
<evidence type="ECO:0000256" key="14">
    <source>
        <dbReference type="ARBA" id="ARBA00022842"/>
    </source>
</evidence>
<keyword evidence="9" id="KW-0064">Aspartyl protease</keyword>
<dbReference type="CDD" id="cd05476">
    <property type="entry name" value="pepsin_A_like_plant"/>
    <property type="match status" value="1"/>
</dbReference>
<dbReference type="InterPro" id="IPR044752">
    <property type="entry name" value="PIN-like_EXO1"/>
</dbReference>
<evidence type="ECO:0000256" key="20">
    <source>
        <dbReference type="ARBA" id="ARBA00060210"/>
    </source>
</evidence>
<dbReference type="FunFam" id="2.40.70.10:FF:000018">
    <property type="entry name" value="Aspartic proteinase-like protein 2"/>
    <property type="match status" value="1"/>
</dbReference>
<dbReference type="SUPFAM" id="SSF50630">
    <property type="entry name" value="Acid proteases"/>
    <property type="match status" value="1"/>
</dbReference>
<dbReference type="PANTHER" id="PTHR13683">
    <property type="entry name" value="ASPARTYL PROTEASES"/>
    <property type="match status" value="1"/>
</dbReference>
<proteinExistence type="inferred from homology"/>
<keyword evidence="11" id="KW-0228">DNA excision</keyword>
<dbReference type="InterPro" id="IPR032799">
    <property type="entry name" value="TAXi_C"/>
</dbReference>
<dbReference type="SUPFAM" id="SSF88723">
    <property type="entry name" value="PIN domain-like"/>
    <property type="match status" value="1"/>
</dbReference>
<evidence type="ECO:0000256" key="19">
    <source>
        <dbReference type="ARBA" id="ARBA00023242"/>
    </source>
</evidence>
<keyword evidence="13" id="KW-0269">Exonuclease</keyword>
<evidence type="ECO:0000256" key="17">
    <source>
        <dbReference type="ARBA" id="ARBA00023180"/>
    </source>
</evidence>
<evidence type="ECO:0000256" key="10">
    <source>
        <dbReference type="ARBA" id="ARBA00022763"/>
    </source>
</evidence>
<evidence type="ECO:0000256" key="2">
    <source>
        <dbReference type="ARBA" id="ARBA00004123"/>
    </source>
</evidence>
<keyword evidence="26" id="KW-1185">Reference proteome</keyword>
<comment type="subcellular location">
    <subcellularLocation>
        <location evidence="2">Nucleus</location>
    </subcellularLocation>
</comment>
<evidence type="ECO:0000256" key="23">
    <source>
        <dbReference type="SAM" id="SignalP"/>
    </source>
</evidence>
<dbReference type="InterPro" id="IPR032861">
    <property type="entry name" value="TAXi_N"/>
</dbReference>
<dbReference type="InterPro" id="IPR006084">
    <property type="entry name" value="XPG/Rad2"/>
</dbReference>
<keyword evidence="17" id="KW-0325">Glycoprotein</keyword>
<dbReference type="SMART" id="SM00279">
    <property type="entry name" value="HhH2"/>
    <property type="match status" value="1"/>
</dbReference>
<evidence type="ECO:0000256" key="18">
    <source>
        <dbReference type="ARBA" id="ARBA00023204"/>
    </source>
</evidence>
<dbReference type="GO" id="GO:0035312">
    <property type="term" value="F:5'-3' DNA exonuclease activity"/>
    <property type="evidence" value="ECO:0007669"/>
    <property type="project" value="InterPro"/>
</dbReference>
<organism evidence="25">
    <name type="scientific">Oryza meridionalis</name>
    <dbReference type="NCBI Taxonomy" id="40149"/>
    <lineage>
        <taxon>Eukaryota</taxon>
        <taxon>Viridiplantae</taxon>
        <taxon>Streptophyta</taxon>
        <taxon>Embryophyta</taxon>
        <taxon>Tracheophyta</taxon>
        <taxon>Spermatophyta</taxon>
        <taxon>Magnoliopsida</taxon>
        <taxon>Liliopsida</taxon>
        <taxon>Poales</taxon>
        <taxon>Poaceae</taxon>
        <taxon>BOP clade</taxon>
        <taxon>Oryzoideae</taxon>
        <taxon>Oryzeae</taxon>
        <taxon>Oryzinae</taxon>
        <taxon>Oryza</taxon>
    </lineage>
</organism>
<keyword evidence="16" id="KW-0238">DNA-binding</keyword>
<feature type="compositionally biased region" description="Polar residues" evidence="22">
    <location>
        <begin position="1243"/>
        <end position="1258"/>
    </location>
</feature>
<dbReference type="Gene3D" id="1.10.150.20">
    <property type="entry name" value="5' to 3' exonuclease, C-terminal subdomain"/>
    <property type="match status" value="1"/>
</dbReference>
<dbReference type="InterPro" id="IPR029060">
    <property type="entry name" value="PIN-like_dom_sf"/>
</dbReference>
<feature type="region of interest" description="Disordered" evidence="22">
    <location>
        <begin position="862"/>
        <end position="924"/>
    </location>
</feature>
<evidence type="ECO:0000256" key="7">
    <source>
        <dbReference type="ARBA" id="ARBA00022722"/>
    </source>
</evidence>
<dbReference type="SUPFAM" id="SSF47807">
    <property type="entry name" value="5' to 3' exonuclease, C-terminal subdomain"/>
    <property type="match status" value="1"/>
</dbReference>
<keyword evidence="6" id="KW-0645">Protease</keyword>
<feature type="compositionally biased region" description="Polar residues" evidence="22">
    <location>
        <begin position="894"/>
        <end position="903"/>
    </location>
</feature>
<evidence type="ECO:0000256" key="12">
    <source>
        <dbReference type="ARBA" id="ARBA00022801"/>
    </source>
</evidence>
<feature type="region of interest" description="Disordered" evidence="22">
    <location>
        <begin position="964"/>
        <end position="986"/>
    </location>
</feature>
<dbReference type="Pfam" id="PF14541">
    <property type="entry name" value="TAXi_C"/>
    <property type="match status" value="1"/>
</dbReference>
<name>A0A0E0C8G1_9ORYZ</name>
<evidence type="ECO:0000256" key="8">
    <source>
        <dbReference type="ARBA" id="ARBA00022723"/>
    </source>
</evidence>
<evidence type="ECO:0000259" key="24">
    <source>
        <dbReference type="PROSITE" id="PS51767"/>
    </source>
</evidence>
<dbReference type="InterPro" id="IPR006086">
    <property type="entry name" value="XPG-I_dom"/>
</dbReference>
<dbReference type="PRINTS" id="PR00853">
    <property type="entry name" value="XPGRADSUPER"/>
</dbReference>
<dbReference type="FunFam" id="2.40.70.10:FF:000020">
    <property type="entry name" value="Aspartic proteinase-like protein 2"/>
    <property type="match status" value="1"/>
</dbReference>
<feature type="region of interest" description="Disordered" evidence="22">
    <location>
        <begin position="1068"/>
        <end position="1136"/>
    </location>
</feature>
<feature type="region of interest" description="Disordered" evidence="22">
    <location>
        <begin position="1243"/>
        <end position="1336"/>
    </location>
</feature>
<dbReference type="Gramene" id="OMERI01G29880.1">
    <property type="protein sequence ID" value="OMERI01G29880.1"/>
    <property type="gene ID" value="OMERI01G29880"/>
</dbReference>
<feature type="domain" description="Peptidase A1" evidence="24">
    <location>
        <begin position="90"/>
        <end position="446"/>
    </location>
</feature>
<evidence type="ECO:0000313" key="25">
    <source>
        <dbReference type="EnsemblPlants" id="OMERI01G29880.1"/>
    </source>
</evidence>
<keyword evidence="23" id="KW-0732">Signal</keyword>
<keyword evidence="18" id="KW-0234">DNA repair</keyword>
<dbReference type="GO" id="GO:0006508">
    <property type="term" value="P:proteolysis"/>
    <property type="evidence" value="ECO:0007669"/>
    <property type="project" value="UniProtKB-KW"/>
</dbReference>
<dbReference type="STRING" id="40149.A0A0E0C8G1"/>
<reference evidence="25" key="2">
    <citation type="submission" date="2018-05" db="EMBL/GenBank/DDBJ databases">
        <title>OmerRS3 (Oryza meridionalis Reference Sequence Version 3).</title>
        <authorList>
            <person name="Zhang J."/>
            <person name="Kudrna D."/>
            <person name="Lee S."/>
            <person name="Talag J."/>
            <person name="Welchert J."/>
            <person name="Wing R.A."/>
        </authorList>
    </citation>
    <scope>NUCLEOTIDE SEQUENCE [LARGE SCALE GENOMIC DNA]</scope>
    <source>
        <strain evidence="25">cv. OR44</strain>
    </source>
</reference>
<reference evidence="25" key="1">
    <citation type="submission" date="2015-04" db="UniProtKB">
        <authorList>
            <consortium name="EnsemblPlants"/>
        </authorList>
    </citation>
    <scope>IDENTIFICATION</scope>
</reference>
<keyword evidence="14" id="KW-0460">Magnesium</keyword>
<keyword evidence="8" id="KW-0479">Metal-binding</keyword>
<keyword evidence="7" id="KW-0540">Nuclease</keyword>
<keyword evidence="15" id="KW-0267">Excision nuclease</keyword>
<dbReference type="Pfam" id="PF14543">
    <property type="entry name" value="TAXi_N"/>
    <property type="match status" value="1"/>
</dbReference>
<dbReference type="Pfam" id="PF00867">
    <property type="entry name" value="XPG_I"/>
    <property type="match status" value="1"/>
</dbReference>
<dbReference type="Proteomes" id="UP000008021">
    <property type="component" value="Chromosome 1"/>
</dbReference>
<dbReference type="InterPro" id="IPR006085">
    <property type="entry name" value="XPG_DNA_repair_N"/>
</dbReference>
<comment type="similarity">
    <text evidence="3">Belongs to the peptidase A1 family.</text>
</comment>
<keyword evidence="10" id="KW-0227">DNA damage</keyword>
<dbReference type="EnsemblPlants" id="OMERI01G29880.1">
    <property type="protein sequence ID" value="OMERI01G29880.1"/>
    <property type="gene ID" value="OMERI01G29880"/>
</dbReference>
<evidence type="ECO:0000256" key="9">
    <source>
        <dbReference type="ARBA" id="ARBA00022750"/>
    </source>
</evidence>
<evidence type="ECO:0000256" key="21">
    <source>
        <dbReference type="PIRSR" id="PIRSR601461-1"/>
    </source>
</evidence>
<keyword evidence="12" id="KW-0378">Hydrolase</keyword>
<dbReference type="GO" id="GO:0006281">
    <property type="term" value="P:DNA repair"/>
    <property type="evidence" value="ECO:0007669"/>
    <property type="project" value="UniProtKB-KW"/>
</dbReference>
<evidence type="ECO:0000256" key="22">
    <source>
        <dbReference type="SAM" id="MobiDB-lite"/>
    </source>
</evidence>
<comment type="function">
    <text evidence="20">Putative 5'-&gt;3' double-stranded DNA exonuclease which may also contain a cryptic 3'-&gt;5' double-stranded DNA exonuclease activity. May be involved in DNA mismatch repair (MMR).</text>
</comment>
<dbReference type="Pfam" id="PF00752">
    <property type="entry name" value="XPG_N"/>
    <property type="match status" value="1"/>
</dbReference>
<dbReference type="Gene3D" id="3.40.50.1010">
    <property type="entry name" value="5'-nuclease"/>
    <property type="match status" value="1"/>
</dbReference>
<dbReference type="HOGENOM" id="CLU_258733_0_0_1"/>
<dbReference type="Gene3D" id="2.40.70.10">
    <property type="entry name" value="Acid Proteases"/>
    <property type="match status" value="2"/>
</dbReference>
<evidence type="ECO:0000256" key="13">
    <source>
        <dbReference type="ARBA" id="ARBA00022839"/>
    </source>
</evidence>
<dbReference type="InterPro" id="IPR033121">
    <property type="entry name" value="PEPTIDASE_A1"/>
</dbReference>
<feature type="compositionally biased region" description="Polar residues" evidence="22">
    <location>
        <begin position="1078"/>
        <end position="1092"/>
    </location>
</feature>
<dbReference type="PANTHER" id="PTHR13683:SF875">
    <property type="entry name" value="EUKARYOTIC ASPARTYL PROTEASE FAMILY PROTEIN"/>
    <property type="match status" value="1"/>
</dbReference>
<dbReference type="SMART" id="SM00485">
    <property type="entry name" value="XPGN"/>
    <property type="match status" value="1"/>
</dbReference>
<evidence type="ECO:0000256" key="3">
    <source>
        <dbReference type="ARBA" id="ARBA00007447"/>
    </source>
</evidence>
<dbReference type="CDD" id="cd09908">
    <property type="entry name" value="H3TH_EXO1"/>
    <property type="match status" value="1"/>
</dbReference>
<dbReference type="InterPro" id="IPR034161">
    <property type="entry name" value="Pepsin-like_plant"/>
</dbReference>
<dbReference type="GO" id="GO:0046872">
    <property type="term" value="F:metal ion binding"/>
    <property type="evidence" value="ECO:0007669"/>
    <property type="project" value="UniProtKB-KW"/>
</dbReference>
<keyword evidence="19" id="KW-0539">Nucleus</keyword>
<feature type="active site" evidence="21">
    <location>
        <position position="327"/>
    </location>
</feature>
<dbReference type="InterPro" id="IPR021109">
    <property type="entry name" value="Peptidase_aspartic_dom_sf"/>
</dbReference>
<evidence type="ECO:0000256" key="1">
    <source>
        <dbReference type="ARBA" id="ARBA00001946"/>
    </source>
</evidence>
<dbReference type="FunFam" id="1.10.150.20:FF:000011">
    <property type="entry name" value="exonuclease 1"/>
    <property type="match status" value="1"/>
</dbReference>
<dbReference type="CDD" id="cd09857">
    <property type="entry name" value="PIN_EXO1"/>
    <property type="match status" value="1"/>
</dbReference>
<comment type="cofactor">
    <cofactor evidence="1">
        <name>Mg(2+)</name>
        <dbReference type="ChEBI" id="CHEBI:18420"/>
    </cofactor>
</comment>
<evidence type="ECO:0000256" key="6">
    <source>
        <dbReference type="ARBA" id="ARBA00022670"/>
    </source>
</evidence>
<dbReference type="FunFam" id="3.40.50.1010:FF:000002">
    <property type="entry name" value="Exonuclease 1, putative"/>
    <property type="match status" value="1"/>
</dbReference>
<dbReference type="SMART" id="SM00484">
    <property type="entry name" value="XPGI"/>
    <property type="match status" value="1"/>
</dbReference>
<evidence type="ECO:0000313" key="26">
    <source>
        <dbReference type="Proteomes" id="UP000008021"/>
    </source>
</evidence>
<feature type="chain" id="PRO_5002355448" description="Exonuclease 1" evidence="23">
    <location>
        <begin position="28"/>
        <end position="1336"/>
    </location>
</feature>
<evidence type="ECO:0000256" key="16">
    <source>
        <dbReference type="ARBA" id="ARBA00023125"/>
    </source>
</evidence>
<evidence type="ECO:0000256" key="5">
    <source>
        <dbReference type="ARBA" id="ARBA00020324"/>
    </source>
</evidence>
<dbReference type="GO" id="GO:0003677">
    <property type="term" value="F:DNA binding"/>
    <property type="evidence" value="ECO:0007669"/>
    <property type="project" value="UniProtKB-KW"/>
</dbReference>
<sequence length="1336" mass="144640">MRRPPEFAAAAVAALALAAVLAAGAGAAPLPAALRLERALPHKGVAVEHLRERDRARHGRRGLLGGGGGVAGVVDFPVEGSANPFMVGLYFTRVKLGSPPKEYFVQIDTGSDILWVACSPCTGCPSSSGLNIQLEFFNPDTSSTSSKIPCSDDRCTAALQTGEAVCQTSDNSPCGYTFTYGDGSGTSGYYVSDTMYFDTVMGNEQTANSSASIVFGCSNSQSGDLTKTDRAVDGIFGFGQHQLSVVSQLNSLGVSPKVFSHCLKGSDNGGGILVLGEIVEPGLVYTPLVPSQPHYNLNLESIVVNGQKLPIDSSLFTTSNTQGTIVDSGTTLAYLADGAYDPFVNAITAAVSPSVRSLVSKGNQCFVTSSSVDSSFPTVSLYFMGGVAMTVKPENYLLQQASIDNNVLWCIGWQRNQGQQITILGDLVLKDKIFVYDLANMRMGWTDYDCSTSVNVTTSSGKNQYVNTGQFDVNGASPRPPYSGLVPAVAVAVALIFGGFSLRSPPPSPHPHVGGNPVTAQLKWAASPWEFRSGLTRTGRCGNPLKSIMAPIGVEALKGQTVAVDTYSWLHKGALSCGDRLCKGLPTTRHIEYCMHRVNMLRHHGVKPILVFDGGHLPMKGDQETKRERSRKENLERAKEHESAGNSRAAFECYQKAVDITPRIAFELIQVLKQEKVDYIVAPYEADAQMTFLSVNKLVDAVITEDSDLIPFGCSRIIFKMDKFGQGVEFHITRLQRCRELDLNGFTMQMLLEMCILSGCDYLPSLPGMGVKRAHALIQKLKGHEKVIKHLRYSAVSVPPQYEENFRKAIWAFQFQRVYDPVTEDITVAKGIAQGNIDPITKEPFEGKTESSTLAFDKVHLNRESSAPSNGKKKLDLPVQRNAKRKFRAPKVTPKQQVLNGSLPSPRIEDSGTPDSIEDTSLPSNNIQVSQCSSEHFSSGTPLDDSINTASQCSSERVRCDIPRDDSASVSPQCSHDIGSDPAEDPDIEGNKVKANFCNRSTIPTGSFLEGTLPGISDPFLDSHNTEPSRAAPRYAEKNNVVSANRNITVRSSYFKTVNKRVCTNQGEDECHDEDNCETGNYTLPGDQQRSSGGILKRRKFSDPQNFEDGMFQPTSPHESPPVADQGCDSDSHDGINTNSEGKFGCNVAHVNKYSGIAEKSMDKFAALISSFRYAGSRASGLRAPLKDVKNTLPVRTVLRPPEQRFGCTAKKTTRVPIQSRFSSDATNSTDGPDLSTFAYRPTTASAHSDQGKITSKATDAAAGPPDLRTFAYAPTRSTTSRFDQSENTRKAMCPADSPPDLSTFEYKPMKSAARRSDGSRFSVAALKAARRTSRS</sequence>
<dbReference type="InterPro" id="IPR008918">
    <property type="entry name" value="HhH2"/>
</dbReference>
<feature type="region of interest" description="Disordered" evidence="22">
    <location>
        <begin position="619"/>
        <end position="643"/>
    </location>
</feature>
<dbReference type="InterPro" id="IPR037315">
    <property type="entry name" value="EXO1_H3TH"/>
</dbReference>
<comment type="similarity">
    <text evidence="4">Belongs to the XPG/RAD2 endonuclease family. EXO1 subfamily.</text>
</comment>
<dbReference type="PROSITE" id="PS51767">
    <property type="entry name" value="PEPTIDASE_A1"/>
    <property type="match status" value="1"/>
</dbReference>
<feature type="active site" evidence="21">
    <location>
        <position position="108"/>
    </location>
</feature>
<dbReference type="PROSITE" id="PS00841">
    <property type="entry name" value="XPG_1"/>
    <property type="match status" value="1"/>
</dbReference>
<dbReference type="GO" id="GO:0004190">
    <property type="term" value="F:aspartic-type endopeptidase activity"/>
    <property type="evidence" value="ECO:0007669"/>
    <property type="project" value="UniProtKB-KW"/>
</dbReference>
<dbReference type="InterPro" id="IPR001461">
    <property type="entry name" value="Aspartic_peptidase_A1"/>
</dbReference>
<protein>
    <recommendedName>
        <fullName evidence="5">Exonuclease 1</fullName>
    </recommendedName>
</protein>
<dbReference type="GO" id="GO:0005634">
    <property type="term" value="C:nucleus"/>
    <property type="evidence" value="ECO:0007669"/>
    <property type="project" value="UniProtKB-SubCell"/>
</dbReference>
<dbReference type="InterPro" id="IPR019974">
    <property type="entry name" value="XPG_CS"/>
</dbReference>
<feature type="compositionally biased region" description="Acidic residues" evidence="22">
    <location>
        <begin position="1068"/>
        <end position="1077"/>
    </location>
</feature>
<feature type="signal peptide" evidence="23">
    <location>
        <begin position="1"/>
        <end position="27"/>
    </location>
</feature>
<evidence type="ECO:0000256" key="4">
    <source>
        <dbReference type="ARBA" id="ARBA00010563"/>
    </source>
</evidence>
<evidence type="ECO:0000256" key="15">
    <source>
        <dbReference type="ARBA" id="ARBA00022881"/>
    </source>
</evidence>
<evidence type="ECO:0000256" key="11">
    <source>
        <dbReference type="ARBA" id="ARBA00022769"/>
    </source>
</evidence>
<accession>A0A0E0C8G1</accession>